<dbReference type="PANTHER" id="PTHR24056">
    <property type="entry name" value="CELL DIVISION PROTEIN KINASE"/>
    <property type="match status" value="1"/>
</dbReference>
<sequence>MKKETLQEKLNIATKTLRWLVDNCRRFEIAAISAAVVLNRRKQKRNPKLFHLIPPLNILLLLFSYAGGPSKLLVRCCSSTRAVLVVLLHYLLFDCGRLLSCSCGGALLVVSSVYLGTLGLGLGRFTRKRWRWLGLRLGIGVRKWFLGDLVNRGVVDEKKVEPERGGESGGDGVLREMVVVRDRTGWIGSVIKAMEGKHVAAGWPSWLAVVAGEAIKGWLPRRVDSFEKFDKIGQGTYNNVIELMILSKEIFLYIVFEYIEHDLAGLASHPGLKFTEAQVKCYMEQLLRGLDHCHNCGSIGMIIYNYNAIFPVIGSSILFFVLALQLD</sequence>
<keyword evidence="5" id="KW-1185">Reference proteome</keyword>
<dbReference type="Gene3D" id="1.10.510.10">
    <property type="entry name" value="Transferase(Phosphotransferase) domain 1"/>
    <property type="match status" value="1"/>
</dbReference>
<feature type="transmembrane region" description="Helical" evidence="3">
    <location>
        <begin position="303"/>
        <end position="324"/>
    </location>
</feature>
<keyword evidence="2" id="KW-0067">ATP-binding</keyword>
<dbReference type="GO" id="GO:0005524">
    <property type="term" value="F:ATP binding"/>
    <property type="evidence" value="ECO:0007669"/>
    <property type="project" value="UniProtKB-KW"/>
</dbReference>
<dbReference type="InterPro" id="IPR050108">
    <property type="entry name" value="CDK"/>
</dbReference>
<keyword evidence="3" id="KW-0472">Membrane</keyword>
<evidence type="ECO:0000256" key="3">
    <source>
        <dbReference type="SAM" id="Phobius"/>
    </source>
</evidence>
<name>A0ABD1MY68_9FABA</name>
<proteinExistence type="predicted"/>
<gene>
    <name evidence="4" type="ORF">Fmac_008688</name>
</gene>
<dbReference type="PANTHER" id="PTHR24056:SF387">
    <property type="entry name" value="F8L10.9 PROTEIN"/>
    <property type="match status" value="1"/>
</dbReference>
<feature type="transmembrane region" description="Helical" evidence="3">
    <location>
        <begin position="105"/>
        <end position="123"/>
    </location>
</feature>
<evidence type="ECO:0008006" key="6">
    <source>
        <dbReference type="Google" id="ProtNLM"/>
    </source>
</evidence>
<dbReference type="Proteomes" id="UP001603857">
    <property type="component" value="Unassembled WGS sequence"/>
</dbReference>
<evidence type="ECO:0000256" key="2">
    <source>
        <dbReference type="ARBA" id="ARBA00022840"/>
    </source>
</evidence>
<protein>
    <recommendedName>
        <fullName evidence="6">Protein kinase domain-containing protein</fullName>
    </recommendedName>
</protein>
<evidence type="ECO:0000313" key="4">
    <source>
        <dbReference type="EMBL" id="KAL2340748.1"/>
    </source>
</evidence>
<feature type="transmembrane region" description="Helical" evidence="3">
    <location>
        <begin position="49"/>
        <end position="66"/>
    </location>
</feature>
<dbReference type="InterPro" id="IPR011009">
    <property type="entry name" value="Kinase-like_dom_sf"/>
</dbReference>
<reference evidence="4 5" key="1">
    <citation type="submission" date="2024-08" db="EMBL/GenBank/DDBJ databases">
        <title>Insights into the chromosomal genome structure of Flemingia macrophylla.</title>
        <authorList>
            <person name="Ding Y."/>
            <person name="Zhao Y."/>
            <person name="Bi W."/>
            <person name="Wu M."/>
            <person name="Zhao G."/>
            <person name="Gong Y."/>
            <person name="Li W."/>
            <person name="Zhang P."/>
        </authorList>
    </citation>
    <scope>NUCLEOTIDE SEQUENCE [LARGE SCALE GENOMIC DNA]</scope>
    <source>
        <strain evidence="4">DYQJB</strain>
        <tissue evidence="4">Leaf</tissue>
    </source>
</reference>
<accession>A0ABD1MY68</accession>
<evidence type="ECO:0000256" key="1">
    <source>
        <dbReference type="ARBA" id="ARBA00022741"/>
    </source>
</evidence>
<dbReference type="SUPFAM" id="SSF56112">
    <property type="entry name" value="Protein kinase-like (PK-like)"/>
    <property type="match status" value="1"/>
</dbReference>
<keyword evidence="1" id="KW-0547">Nucleotide-binding</keyword>
<organism evidence="4 5">
    <name type="scientific">Flemingia macrophylla</name>
    <dbReference type="NCBI Taxonomy" id="520843"/>
    <lineage>
        <taxon>Eukaryota</taxon>
        <taxon>Viridiplantae</taxon>
        <taxon>Streptophyta</taxon>
        <taxon>Embryophyta</taxon>
        <taxon>Tracheophyta</taxon>
        <taxon>Spermatophyta</taxon>
        <taxon>Magnoliopsida</taxon>
        <taxon>eudicotyledons</taxon>
        <taxon>Gunneridae</taxon>
        <taxon>Pentapetalae</taxon>
        <taxon>rosids</taxon>
        <taxon>fabids</taxon>
        <taxon>Fabales</taxon>
        <taxon>Fabaceae</taxon>
        <taxon>Papilionoideae</taxon>
        <taxon>50 kb inversion clade</taxon>
        <taxon>NPAAA clade</taxon>
        <taxon>indigoferoid/millettioid clade</taxon>
        <taxon>Phaseoleae</taxon>
        <taxon>Flemingia</taxon>
    </lineage>
</organism>
<dbReference type="AlphaFoldDB" id="A0ABD1MY68"/>
<keyword evidence="3" id="KW-1133">Transmembrane helix</keyword>
<evidence type="ECO:0000313" key="5">
    <source>
        <dbReference type="Proteomes" id="UP001603857"/>
    </source>
</evidence>
<comment type="caution">
    <text evidence="4">The sequence shown here is derived from an EMBL/GenBank/DDBJ whole genome shotgun (WGS) entry which is preliminary data.</text>
</comment>
<keyword evidence="3" id="KW-0812">Transmembrane</keyword>
<dbReference type="EMBL" id="JBGMDY010000003">
    <property type="protein sequence ID" value="KAL2340748.1"/>
    <property type="molecule type" value="Genomic_DNA"/>
</dbReference>